<dbReference type="AlphaFoldDB" id="A0A9X2TET9"/>
<reference evidence="2" key="1">
    <citation type="submission" date="2022-08" db="EMBL/GenBank/DDBJ databases">
        <title>Genomic Encyclopedia of Type Strains, Phase V (KMG-V): Genome sequencing to study the core and pangenomes of soil and plant-associated prokaryotes.</title>
        <authorList>
            <person name="Whitman W."/>
        </authorList>
    </citation>
    <scope>NUCLEOTIDE SEQUENCE</scope>
    <source>
        <strain evidence="2">SP3049</strain>
    </source>
</reference>
<evidence type="ECO:0000313" key="2">
    <source>
        <dbReference type="EMBL" id="MCS3709810.1"/>
    </source>
</evidence>
<evidence type="ECO:0000256" key="1">
    <source>
        <dbReference type="SAM" id="MobiDB-lite"/>
    </source>
</evidence>
<proteinExistence type="predicted"/>
<sequence length="77" mass="8277">MSSHEFDNTGPDGQAPTTECQCGATVPLHNSLQNACPECDRTYNGCGQRLREGTNRRRRLAQERGRDPGVGPPGHGG</sequence>
<feature type="compositionally biased region" description="Basic and acidic residues" evidence="1">
    <location>
        <begin position="49"/>
        <end position="67"/>
    </location>
</feature>
<protein>
    <submittedName>
        <fullName evidence="2">Uncharacterized protein</fullName>
    </submittedName>
</protein>
<feature type="region of interest" description="Disordered" evidence="1">
    <location>
        <begin position="47"/>
        <end position="77"/>
    </location>
</feature>
<dbReference type="Proteomes" id="UP001155057">
    <property type="component" value="Unassembled WGS sequence"/>
</dbReference>
<comment type="caution">
    <text evidence="2">The sequence shown here is derived from an EMBL/GenBank/DDBJ whole genome shotgun (WGS) entry which is preliminary data.</text>
</comment>
<accession>A0A9X2TET9</accession>
<gene>
    <name evidence="2" type="ORF">GGP61_001414</name>
</gene>
<evidence type="ECO:0000313" key="3">
    <source>
        <dbReference type="Proteomes" id="UP001155057"/>
    </source>
</evidence>
<name>A0A9X2TET9_9BACT</name>
<dbReference type="EMBL" id="JANUAE010000004">
    <property type="protein sequence ID" value="MCS3709810.1"/>
    <property type="molecule type" value="Genomic_DNA"/>
</dbReference>
<organism evidence="2 3">
    <name type="scientific">Salinibacter ruber</name>
    <dbReference type="NCBI Taxonomy" id="146919"/>
    <lineage>
        <taxon>Bacteria</taxon>
        <taxon>Pseudomonadati</taxon>
        <taxon>Rhodothermota</taxon>
        <taxon>Rhodothermia</taxon>
        <taxon>Rhodothermales</taxon>
        <taxon>Salinibacteraceae</taxon>
        <taxon>Salinibacter</taxon>
    </lineage>
</organism>